<keyword evidence="2" id="KW-1185">Reference proteome</keyword>
<dbReference type="EMBL" id="JBBWWR010000007">
    <property type="protein sequence ID" value="KAK8963687.1"/>
    <property type="molecule type" value="Genomic_DNA"/>
</dbReference>
<reference evidence="1 2" key="1">
    <citation type="journal article" date="2022" name="Nat. Plants">
        <title>Genomes of leafy and leafless Platanthera orchids illuminate the evolution of mycoheterotrophy.</title>
        <authorList>
            <person name="Li M.H."/>
            <person name="Liu K.W."/>
            <person name="Li Z."/>
            <person name="Lu H.C."/>
            <person name="Ye Q.L."/>
            <person name="Zhang D."/>
            <person name="Wang J.Y."/>
            <person name="Li Y.F."/>
            <person name="Zhong Z.M."/>
            <person name="Liu X."/>
            <person name="Yu X."/>
            <person name="Liu D.K."/>
            <person name="Tu X.D."/>
            <person name="Liu B."/>
            <person name="Hao Y."/>
            <person name="Liao X.Y."/>
            <person name="Jiang Y.T."/>
            <person name="Sun W.H."/>
            <person name="Chen J."/>
            <person name="Chen Y.Q."/>
            <person name="Ai Y."/>
            <person name="Zhai J.W."/>
            <person name="Wu S.S."/>
            <person name="Zhou Z."/>
            <person name="Hsiao Y.Y."/>
            <person name="Wu W.L."/>
            <person name="Chen Y.Y."/>
            <person name="Lin Y.F."/>
            <person name="Hsu J.L."/>
            <person name="Li C.Y."/>
            <person name="Wang Z.W."/>
            <person name="Zhao X."/>
            <person name="Zhong W.Y."/>
            <person name="Ma X.K."/>
            <person name="Ma L."/>
            <person name="Huang J."/>
            <person name="Chen G.Z."/>
            <person name="Huang M.Z."/>
            <person name="Huang L."/>
            <person name="Peng D.H."/>
            <person name="Luo Y.B."/>
            <person name="Zou S.Q."/>
            <person name="Chen S.P."/>
            <person name="Lan S."/>
            <person name="Tsai W.C."/>
            <person name="Van de Peer Y."/>
            <person name="Liu Z.J."/>
        </authorList>
    </citation>
    <scope>NUCLEOTIDE SEQUENCE [LARGE SCALE GENOMIC DNA]</scope>
    <source>
        <strain evidence="1">Lor288</strain>
    </source>
</reference>
<evidence type="ECO:0000313" key="1">
    <source>
        <dbReference type="EMBL" id="KAK8963687.1"/>
    </source>
</evidence>
<proteinExistence type="predicted"/>
<accession>A0ABR2MHR3</accession>
<comment type="caution">
    <text evidence="1">The sequence shown here is derived from an EMBL/GenBank/DDBJ whole genome shotgun (WGS) entry which is preliminary data.</text>
</comment>
<name>A0ABR2MHR3_9ASPA</name>
<evidence type="ECO:0000313" key="2">
    <source>
        <dbReference type="Proteomes" id="UP001412067"/>
    </source>
</evidence>
<sequence length="161" mass="17547">MTKLIEYNLEDVDATILAVRVALANEMAWDDLERMVKEEKKSGNPIAALIDKLYLERNGIKEAQRKHYRAVRGKSKLCYPGGEEVKCTVAPHTSPGGGVGSKVASEWAAWRWRVVRTAADVGPEVQRSAMISPSGAADDGIGLGFAFAMTRGAAIRGFIRE</sequence>
<organism evidence="1 2">
    <name type="scientific">Platanthera guangdongensis</name>
    <dbReference type="NCBI Taxonomy" id="2320717"/>
    <lineage>
        <taxon>Eukaryota</taxon>
        <taxon>Viridiplantae</taxon>
        <taxon>Streptophyta</taxon>
        <taxon>Embryophyta</taxon>
        <taxon>Tracheophyta</taxon>
        <taxon>Spermatophyta</taxon>
        <taxon>Magnoliopsida</taxon>
        <taxon>Liliopsida</taxon>
        <taxon>Asparagales</taxon>
        <taxon>Orchidaceae</taxon>
        <taxon>Orchidoideae</taxon>
        <taxon>Orchideae</taxon>
        <taxon>Orchidinae</taxon>
        <taxon>Platanthera</taxon>
    </lineage>
</organism>
<gene>
    <name evidence="1" type="ORF">KSP40_PGU000723</name>
</gene>
<dbReference type="InterPro" id="IPR051608">
    <property type="entry name" value="RQC_Subunit_NEMF"/>
</dbReference>
<dbReference type="Proteomes" id="UP001412067">
    <property type="component" value="Unassembled WGS sequence"/>
</dbReference>
<protein>
    <submittedName>
        <fullName evidence="1">Uncharacterized protein</fullName>
    </submittedName>
</protein>
<dbReference type="PANTHER" id="PTHR15239">
    <property type="entry name" value="NUCLEAR EXPORT MEDIATOR FACTOR NEMF"/>
    <property type="match status" value="1"/>
</dbReference>
<dbReference type="PANTHER" id="PTHR15239:SF6">
    <property type="entry name" value="RIBOSOME QUALITY CONTROL COMPLEX SUBUNIT NEMF"/>
    <property type="match status" value="1"/>
</dbReference>